<sequence>DKSDSHVKGRRLVNPVASNSDPNPKLLMELPSEDEKLINRGDFYGVKSSMSQKTVALAPELKIGKLKDMMDKNLRFTAEFFVMNVLIPLEEKMEAFLDMLNLVPHEYLPLFIKCCGLTMSDVPPDNRLTILDRLLKAYKLNGFQLDLPSYNALMEVWLENEHEFNVDQMLQTVEVEHGLTVDVEFFNNLLWGSAVKGKDAKIRELLLEMTKRGIMPNIGTELPQIYSAALHGFVKNCNSLIERALQRYGDDKKIQCFSAQIRGVAASRNVELLKDLMRKNVIFRENPENDQKSGRLIINLPYETVFDVIWELARKSVDGNSIYEL</sequence>
<organism evidence="1 2">
    <name type="scientific">Panagrolaimus sp. JU765</name>
    <dbReference type="NCBI Taxonomy" id="591449"/>
    <lineage>
        <taxon>Eukaryota</taxon>
        <taxon>Metazoa</taxon>
        <taxon>Ecdysozoa</taxon>
        <taxon>Nematoda</taxon>
        <taxon>Chromadorea</taxon>
        <taxon>Rhabditida</taxon>
        <taxon>Tylenchina</taxon>
        <taxon>Panagrolaimomorpha</taxon>
        <taxon>Panagrolaimoidea</taxon>
        <taxon>Panagrolaimidae</taxon>
        <taxon>Panagrolaimus</taxon>
    </lineage>
</organism>
<evidence type="ECO:0000313" key="1">
    <source>
        <dbReference type="Proteomes" id="UP000887576"/>
    </source>
</evidence>
<proteinExistence type="predicted"/>
<name>A0AC34Q2Y5_9BILA</name>
<evidence type="ECO:0000313" key="2">
    <source>
        <dbReference type="WBParaSite" id="JU765_v2.g1245.t1"/>
    </source>
</evidence>
<dbReference type="WBParaSite" id="JU765_v2.g1245.t1">
    <property type="protein sequence ID" value="JU765_v2.g1245.t1"/>
    <property type="gene ID" value="JU765_v2.g1245"/>
</dbReference>
<dbReference type="Proteomes" id="UP000887576">
    <property type="component" value="Unplaced"/>
</dbReference>
<reference evidence="2" key="1">
    <citation type="submission" date="2022-11" db="UniProtKB">
        <authorList>
            <consortium name="WormBaseParasite"/>
        </authorList>
    </citation>
    <scope>IDENTIFICATION</scope>
</reference>
<protein>
    <submittedName>
        <fullName evidence="2">Pentatricopeptide repeat-containing protein</fullName>
    </submittedName>
</protein>
<accession>A0AC34Q2Y5</accession>